<evidence type="ECO:0000256" key="1">
    <source>
        <dbReference type="ARBA" id="ARBA00004604"/>
    </source>
</evidence>
<feature type="coiled-coil region" evidence="5">
    <location>
        <begin position="516"/>
        <end position="543"/>
    </location>
</feature>
<protein>
    <submittedName>
        <fullName evidence="7">CLUMA_CG005409, isoform A</fullName>
    </submittedName>
</protein>
<keyword evidence="4" id="KW-0539">Nucleus</keyword>
<dbReference type="PANTHER" id="PTHR14150">
    <property type="entry name" value="U3 SMALL NUCLEOLAR RNA-ASSOCIATED PROTEIN 14"/>
    <property type="match status" value="1"/>
</dbReference>
<dbReference type="GO" id="GO:0006364">
    <property type="term" value="P:rRNA processing"/>
    <property type="evidence" value="ECO:0007669"/>
    <property type="project" value="InterPro"/>
</dbReference>
<reference evidence="7 8" key="1">
    <citation type="submission" date="2015-04" db="EMBL/GenBank/DDBJ databases">
        <authorList>
            <person name="Syromyatnikov M.Y."/>
            <person name="Popov V.N."/>
        </authorList>
    </citation>
    <scope>NUCLEOTIDE SEQUENCE [LARGE SCALE GENOMIC DNA]</scope>
</reference>
<organism evidence="7 8">
    <name type="scientific">Clunio marinus</name>
    <dbReference type="NCBI Taxonomy" id="568069"/>
    <lineage>
        <taxon>Eukaryota</taxon>
        <taxon>Metazoa</taxon>
        <taxon>Ecdysozoa</taxon>
        <taxon>Arthropoda</taxon>
        <taxon>Hexapoda</taxon>
        <taxon>Insecta</taxon>
        <taxon>Pterygota</taxon>
        <taxon>Neoptera</taxon>
        <taxon>Endopterygota</taxon>
        <taxon>Diptera</taxon>
        <taxon>Nematocera</taxon>
        <taxon>Chironomoidea</taxon>
        <taxon>Chironomidae</taxon>
        <taxon>Clunio</taxon>
    </lineage>
</organism>
<feature type="region of interest" description="Disordered" evidence="6">
    <location>
        <begin position="383"/>
        <end position="483"/>
    </location>
</feature>
<feature type="compositionally biased region" description="Basic residues" evidence="6">
    <location>
        <begin position="470"/>
        <end position="480"/>
    </location>
</feature>
<evidence type="ECO:0000313" key="7">
    <source>
        <dbReference type="EMBL" id="CRK91777.1"/>
    </source>
</evidence>
<evidence type="ECO:0000256" key="2">
    <source>
        <dbReference type="ARBA" id="ARBA00007774"/>
    </source>
</evidence>
<feature type="coiled-coil region" evidence="5">
    <location>
        <begin position="202"/>
        <end position="259"/>
    </location>
</feature>
<dbReference type="Proteomes" id="UP000183832">
    <property type="component" value="Unassembled WGS sequence"/>
</dbReference>
<dbReference type="InterPro" id="IPR006709">
    <property type="entry name" value="SSU_processome_Utp14"/>
</dbReference>
<dbReference type="AlphaFoldDB" id="A0A1J1I067"/>
<dbReference type="STRING" id="568069.A0A1J1I067"/>
<dbReference type="Pfam" id="PF04615">
    <property type="entry name" value="Utp14"/>
    <property type="match status" value="1"/>
</dbReference>
<evidence type="ECO:0000313" key="8">
    <source>
        <dbReference type="Proteomes" id="UP000183832"/>
    </source>
</evidence>
<sequence>MSSDEESFSEVNPLAHKKLLSEINDIVKFQHIKKPVRNEPSVKNSEFHLVKSKSLTEDNEEESKKTSKKSVSISSIAQTVQKNTKQKEVAKQLKNAFKHKNVLVKPLEKVHADRIQRTIAYDNTKAKLARWDAVVTKNQHADQLVFPLDFEKSKFKSKTDHDVTQFRFKTQIMKDIEEIHNECFPKPSEPEYDDTQTEMLTLEEMQQRRKELNRLKLKESQKIAKKRMQGKIKSKKYHKLKKREELKKKMKEFEELKAANPEAALKELEKIEKQRVQERTTLRHKNTGTWAKNLKVRAKYDENVKQDLEVQLALGRELTQKQQNIESSDSEDEEMVTITNENENPWLGGEKSSADPLDEIFSGYKKFWDEYNSNVKQVKKIKESYKEKDEKVESDDEEKEVSEKEDEDVESEASETEDEDKETEDEENSSEEDPSSFINDLFDEAEEKVTKNMDEKLKNLKPKLLENEKKGKKMKKKRKVNAKDSSYLQFEKKARLGDIDEGLIEGDIDNDDNNEKGTARARSKQLLKEVKKMKEKKAKLFEEINPDSFLNVKSKHLITALPKSQDFDDIDEDDDVKELTKANKMSLVEAFANDDIVNDFEQEVEDEEKKRLGNEDLGLPGWGNWAGHGVKEKKKRFEKKLPDIKKKPRIIINTNPNEKLQKHLISSIPFPFKSIQDFEMSMRLPIGRDFIPETAHRKLTMPSVVTKAGTVIEPMSEEILVKNQEIKNKFIKRNKRKGKKLRK</sequence>
<comment type="similarity">
    <text evidence="2">Belongs to the UTP14 family.</text>
</comment>
<keyword evidence="3" id="KW-0597">Phosphoprotein</keyword>
<feature type="compositionally biased region" description="Acidic residues" evidence="6">
    <location>
        <begin position="392"/>
        <end position="434"/>
    </location>
</feature>
<proteinExistence type="inferred from homology"/>
<keyword evidence="8" id="KW-1185">Reference proteome</keyword>
<feature type="region of interest" description="Disordered" evidence="6">
    <location>
        <begin position="319"/>
        <end position="355"/>
    </location>
</feature>
<dbReference type="EMBL" id="CVRI01000021">
    <property type="protein sequence ID" value="CRK91777.1"/>
    <property type="molecule type" value="Genomic_DNA"/>
</dbReference>
<evidence type="ECO:0000256" key="6">
    <source>
        <dbReference type="SAM" id="MobiDB-lite"/>
    </source>
</evidence>
<evidence type="ECO:0000256" key="4">
    <source>
        <dbReference type="ARBA" id="ARBA00023242"/>
    </source>
</evidence>
<feature type="compositionally biased region" description="Basic and acidic residues" evidence="6">
    <location>
        <begin position="447"/>
        <end position="469"/>
    </location>
</feature>
<dbReference type="PANTHER" id="PTHR14150:SF12">
    <property type="entry name" value="U3 SMALL NUCLEOLAR RNA-ASSOCIATED PROTEIN 14 HOMOLOG A"/>
    <property type="match status" value="1"/>
</dbReference>
<dbReference type="OrthoDB" id="277439at2759"/>
<comment type="subcellular location">
    <subcellularLocation>
        <location evidence="1">Nucleus</location>
        <location evidence="1">Nucleolus</location>
    </subcellularLocation>
</comment>
<evidence type="ECO:0000256" key="3">
    <source>
        <dbReference type="ARBA" id="ARBA00022553"/>
    </source>
</evidence>
<keyword evidence="5" id="KW-0175">Coiled coil</keyword>
<dbReference type="GO" id="GO:0032040">
    <property type="term" value="C:small-subunit processome"/>
    <property type="evidence" value="ECO:0007669"/>
    <property type="project" value="InterPro"/>
</dbReference>
<evidence type="ECO:0000256" key="5">
    <source>
        <dbReference type="SAM" id="Coils"/>
    </source>
</evidence>
<accession>A0A1J1I067</accession>
<name>A0A1J1I067_9DIPT</name>
<feature type="region of interest" description="Disordered" evidence="6">
    <location>
        <begin position="35"/>
        <end position="72"/>
    </location>
</feature>
<gene>
    <name evidence="7" type="ORF">CLUMA_CG005409</name>
</gene>